<dbReference type="PANTHER" id="PTHR11781">
    <property type="entry name" value="IODOTHYRONINE DEIODINASE"/>
    <property type="match status" value="1"/>
</dbReference>
<dbReference type="Gene3D" id="3.40.30.10">
    <property type="entry name" value="Glutaredoxin"/>
    <property type="match status" value="1"/>
</dbReference>
<dbReference type="GO" id="GO:0042403">
    <property type="term" value="P:thyroid hormone metabolic process"/>
    <property type="evidence" value="ECO:0007669"/>
    <property type="project" value="TreeGrafter"/>
</dbReference>
<comment type="similarity">
    <text evidence="1">Belongs to the iodothyronine deiodinase family.</text>
</comment>
<organism evidence="3 4">
    <name type="scientific">Holothuria leucospilota</name>
    <name type="common">Black long sea cucumber</name>
    <name type="synonym">Mertensiothuria leucospilota</name>
    <dbReference type="NCBI Taxonomy" id="206669"/>
    <lineage>
        <taxon>Eukaryota</taxon>
        <taxon>Metazoa</taxon>
        <taxon>Echinodermata</taxon>
        <taxon>Eleutherozoa</taxon>
        <taxon>Echinozoa</taxon>
        <taxon>Holothuroidea</taxon>
        <taxon>Aspidochirotacea</taxon>
        <taxon>Aspidochirotida</taxon>
        <taxon>Holothuriidae</taxon>
        <taxon>Holothuria</taxon>
    </lineage>
</organism>
<keyword evidence="1" id="KW-0712">Selenocysteine</keyword>
<dbReference type="Pfam" id="PF00837">
    <property type="entry name" value="T4_deiodinase"/>
    <property type="match status" value="1"/>
</dbReference>
<accession>A0A9Q1GZV3</accession>
<sequence length="318" mass="36093">MAVQAKIDGMPQMPDMEPKKRPLGDRSSVLKLIKRWKDFQMSEDSQVRFDKNVDPTKRDMQIKFKETYLGIDKDFLEEMGINSALVKPMSAHGFLPYVIALYNEDKEIMNELTGFIDGMTADPLSGNFAPEVSVVSMETKEEIDICELNVNKTKPLVILSSSISCPLLKVCIFTGGMSNLLEKYKSKAEFVIVYVSEAHPSDGWKLGHKFSCIKQHQTLNDRLQAARLMIEEDEKNFKCLTSDLSDTEKVRVVLDNMDNTFALSFKTGPIRAFALEEGRMSWAGPNIIHLMSNPQELMTDKIETWLRGKFENVNDESS</sequence>
<keyword evidence="1" id="KW-0560">Oxidoreductase</keyword>
<dbReference type="EMBL" id="JAIZAY010000016">
    <property type="protein sequence ID" value="KAJ8027301.1"/>
    <property type="molecule type" value="Genomic_DNA"/>
</dbReference>
<evidence type="ECO:0000313" key="3">
    <source>
        <dbReference type="EMBL" id="KAJ8027301.1"/>
    </source>
</evidence>
<comment type="caution">
    <text evidence="3">The sequence shown here is derived from an EMBL/GenBank/DDBJ whole genome shotgun (WGS) entry which is preliminary data.</text>
</comment>
<keyword evidence="4" id="KW-1185">Reference proteome</keyword>
<gene>
    <name evidence="3" type="ORF">HOLleu_32410</name>
</gene>
<dbReference type="AlphaFoldDB" id="A0A9Q1GZV3"/>
<evidence type="ECO:0000313" key="4">
    <source>
        <dbReference type="Proteomes" id="UP001152320"/>
    </source>
</evidence>
<dbReference type="PANTHER" id="PTHR11781:SF22">
    <property type="entry name" value="TYPE I IODOTHYRONINE DEIODINASE"/>
    <property type="match status" value="1"/>
</dbReference>
<dbReference type="GO" id="GO:0004800">
    <property type="term" value="F:thyroxine 5'-deiodinase activity"/>
    <property type="evidence" value="ECO:0007669"/>
    <property type="project" value="InterPro"/>
</dbReference>
<proteinExistence type="inferred from homology"/>
<keyword evidence="1" id="KW-0893">Thyroid hormones biosynthesis</keyword>
<reference evidence="3" key="1">
    <citation type="submission" date="2021-10" db="EMBL/GenBank/DDBJ databases">
        <title>Tropical sea cucumber genome reveals ecological adaptation and Cuvierian tubules defense mechanism.</title>
        <authorList>
            <person name="Chen T."/>
        </authorList>
    </citation>
    <scope>NUCLEOTIDE SEQUENCE</scope>
    <source>
        <strain evidence="3">Nanhai2018</strain>
        <tissue evidence="3">Muscle</tissue>
    </source>
</reference>
<dbReference type="GO" id="GO:0042446">
    <property type="term" value="P:hormone biosynthetic process"/>
    <property type="evidence" value="ECO:0007669"/>
    <property type="project" value="UniProtKB-KW"/>
</dbReference>
<evidence type="ECO:0000256" key="1">
    <source>
        <dbReference type="RuleBase" id="RU000676"/>
    </source>
</evidence>
<dbReference type="InterPro" id="IPR000643">
    <property type="entry name" value="Iodothyronine_deiodinase"/>
</dbReference>
<name>A0A9Q1GZV3_HOLLE</name>
<protein>
    <recommendedName>
        <fullName evidence="1">Iodothyronine deiodinase</fullName>
    </recommendedName>
</protein>
<feature type="region of interest" description="Disordered" evidence="2">
    <location>
        <begin position="1"/>
        <end position="24"/>
    </location>
</feature>
<evidence type="ECO:0000256" key="2">
    <source>
        <dbReference type="SAM" id="MobiDB-lite"/>
    </source>
</evidence>
<dbReference type="Proteomes" id="UP001152320">
    <property type="component" value="Chromosome 16"/>
</dbReference>
<comment type="function">
    <text evidence="1">Responsible for the deiodination of T4 (3,5,3',5'-tetraiodothyronine).</text>
</comment>
<dbReference type="OrthoDB" id="428577at2759"/>